<dbReference type="PANTHER" id="PTHR30204">
    <property type="entry name" value="REDOX-CYCLING DRUG-SENSING TRANSCRIPTIONAL ACTIVATOR SOXR"/>
    <property type="match status" value="1"/>
</dbReference>
<reference evidence="3" key="1">
    <citation type="submission" date="2021-05" db="EMBL/GenBank/DDBJ databases">
        <title>Novel Bacillus species.</title>
        <authorList>
            <person name="Liu G."/>
        </authorList>
    </citation>
    <scope>NUCLEOTIDE SEQUENCE</scope>
    <source>
        <strain evidence="3">FJAT-50051</strain>
    </source>
</reference>
<dbReference type="Pfam" id="PF13411">
    <property type="entry name" value="MerR_1"/>
    <property type="match status" value="1"/>
</dbReference>
<dbReference type="InterPro" id="IPR000551">
    <property type="entry name" value="MerR-type_HTH_dom"/>
</dbReference>
<dbReference type="GO" id="GO:0003677">
    <property type="term" value="F:DNA binding"/>
    <property type="evidence" value="ECO:0007669"/>
    <property type="project" value="UniProtKB-KW"/>
</dbReference>
<dbReference type="InterPro" id="IPR009061">
    <property type="entry name" value="DNA-bd_dom_put_sf"/>
</dbReference>
<evidence type="ECO:0000256" key="1">
    <source>
        <dbReference type="ARBA" id="ARBA00023125"/>
    </source>
</evidence>
<dbReference type="AlphaFoldDB" id="A0A942SYI5"/>
<gene>
    <name evidence="3" type="ORF">KHB02_11570</name>
</gene>
<feature type="domain" description="HTH merR-type" evidence="2">
    <location>
        <begin position="17"/>
        <end position="87"/>
    </location>
</feature>
<proteinExistence type="predicted"/>
<comment type="caution">
    <text evidence="3">The sequence shown here is derived from an EMBL/GenBank/DDBJ whole genome shotgun (WGS) entry which is preliminary data.</text>
</comment>
<organism evidence="3">
    <name type="scientific">Neobacillus citreus</name>
    <dbReference type="NCBI Taxonomy" id="2833578"/>
    <lineage>
        <taxon>Bacteria</taxon>
        <taxon>Bacillati</taxon>
        <taxon>Bacillota</taxon>
        <taxon>Bacilli</taxon>
        <taxon>Bacillales</taxon>
        <taxon>Bacillaceae</taxon>
        <taxon>Neobacillus</taxon>
    </lineage>
</organism>
<dbReference type="EMBL" id="JAGYPE010000002">
    <property type="protein sequence ID" value="MBS4182023.1"/>
    <property type="molecule type" value="Genomic_DNA"/>
</dbReference>
<evidence type="ECO:0000313" key="3">
    <source>
        <dbReference type="EMBL" id="MBS4182023.1"/>
    </source>
</evidence>
<dbReference type="SMART" id="SM00422">
    <property type="entry name" value="HTH_MERR"/>
    <property type="match status" value="1"/>
</dbReference>
<dbReference type="GO" id="GO:0003700">
    <property type="term" value="F:DNA-binding transcription factor activity"/>
    <property type="evidence" value="ECO:0007669"/>
    <property type="project" value="InterPro"/>
</dbReference>
<sequence length="146" mass="16420">MREVPLPEVLADVPPDGLSIGQASAALGLPMETLRYYDRAGLMLDPTPRTASGQRRYHRPDLDWVGGLVMLRETGMSIAGIRRIAELSRRPGTEVERLRFFEEHRQRVLDDLARTQRHLAAIERKIATYRAITEEGTPADADTTAR</sequence>
<dbReference type="PANTHER" id="PTHR30204:SF98">
    <property type="entry name" value="HTH-TYPE TRANSCRIPTIONAL REGULATOR ADHR"/>
    <property type="match status" value="1"/>
</dbReference>
<dbReference type="Gene3D" id="1.10.1660.10">
    <property type="match status" value="1"/>
</dbReference>
<accession>A0A942SYI5</accession>
<dbReference type="SUPFAM" id="SSF46955">
    <property type="entry name" value="Putative DNA-binding domain"/>
    <property type="match status" value="1"/>
</dbReference>
<evidence type="ECO:0000259" key="2">
    <source>
        <dbReference type="PROSITE" id="PS50937"/>
    </source>
</evidence>
<keyword evidence="1" id="KW-0238">DNA-binding</keyword>
<name>A0A942SYI5_9BACI</name>
<dbReference type="PROSITE" id="PS50937">
    <property type="entry name" value="HTH_MERR_2"/>
    <property type="match status" value="1"/>
</dbReference>
<protein>
    <submittedName>
        <fullName evidence="3">MerR family transcriptional regulator</fullName>
    </submittedName>
</protein>
<dbReference type="CDD" id="cd01109">
    <property type="entry name" value="HTH_YyaN"/>
    <property type="match status" value="1"/>
</dbReference>
<dbReference type="InterPro" id="IPR047057">
    <property type="entry name" value="MerR_fam"/>
</dbReference>